<dbReference type="AlphaFoldDB" id="A0A5M9ZMW5"/>
<feature type="transmembrane region" description="Helical" evidence="4">
    <location>
        <begin position="33"/>
        <end position="54"/>
    </location>
</feature>
<sequence length="380" mass="42179">MTATQRIPDPMTQSHPNGGGRRRHARTPRRTDFTGLISGVCLLLAWLCGVQLSWQYYGADLDVETQVRTARVASHKLVKKEDRDRVLKLNTTDAPPVEGRPAHGEMWGYVYLPDIDRSWSRPIWEGTDENTLNTLGAGHYESTVMPGAVGNFALAGHDTANDFAKTYGIRAGDQIIIRTPEHWYVYEATETRVVTSSDTWVVSDNAPRAQRGITLTTCWPMFTTVDTGQRFITWGRFVGWADVGDGVPEALAASRMTTVERASSRLQTTSKDLNLPVTGVLSLCALAAWLVLDGLAWLAFRRRMIPLWRRRSWSPLTWLIRLQAGPAGGGRALKAVSFLIRLILLALMLAAATFALWRWACPWLASTLPFLDTPHPGAVG</sequence>
<accession>A0A5M9ZMW5</accession>
<dbReference type="GO" id="GO:0016787">
    <property type="term" value="F:hydrolase activity"/>
    <property type="evidence" value="ECO:0007669"/>
    <property type="project" value="UniProtKB-KW"/>
</dbReference>
<dbReference type="InterPro" id="IPR005754">
    <property type="entry name" value="Sortase"/>
</dbReference>
<dbReference type="InterPro" id="IPR042003">
    <property type="entry name" value="Sortase_E"/>
</dbReference>
<dbReference type="InterPro" id="IPR023365">
    <property type="entry name" value="Sortase_dom-sf"/>
</dbReference>
<dbReference type="Pfam" id="PF04203">
    <property type="entry name" value="Sortase"/>
    <property type="match status" value="1"/>
</dbReference>
<proteinExistence type="predicted"/>
<feature type="transmembrane region" description="Helical" evidence="4">
    <location>
        <begin position="275"/>
        <end position="300"/>
    </location>
</feature>
<dbReference type="CDD" id="cd05830">
    <property type="entry name" value="Sortase_E"/>
    <property type="match status" value="1"/>
</dbReference>
<feature type="active site" description="Proton donor/acceptor" evidence="2">
    <location>
        <position position="157"/>
    </location>
</feature>
<evidence type="ECO:0000256" key="1">
    <source>
        <dbReference type="ARBA" id="ARBA00022801"/>
    </source>
</evidence>
<gene>
    <name evidence="5" type="ORF">EMO91_07055</name>
</gene>
<evidence type="ECO:0000256" key="3">
    <source>
        <dbReference type="SAM" id="MobiDB-lite"/>
    </source>
</evidence>
<organism evidence="5 6">
    <name type="scientific">Bifidobacterium myosotis</name>
    <dbReference type="NCBI Taxonomy" id="1630166"/>
    <lineage>
        <taxon>Bacteria</taxon>
        <taxon>Bacillati</taxon>
        <taxon>Actinomycetota</taxon>
        <taxon>Actinomycetes</taxon>
        <taxon>Bifidobacteriales</taxon>
        <taxon>Bifidobacteriaceae</taxon>
        <taxon>Bifidobacterium</taxon>
    </lineage>
</organism>
<feature type="active site" description="Acyl-thioester intermediate" evidence="2">
    <location>
        <position position="218"/>
    </location>
</feature>
<dbReference type="Gene3D" id="2.40.260.10">
    <property type="entry name" value="Sortase"/>
    <property type="match status" value="1"/>
</dbReference>
<keyword evidence="4" id="KW-0472">Membrane</keyword>
<dbReference type="Proteomes" id="UP000410049">
    <property type="component" value="Unassembled WGS sequence"/>
</dbReference>
<comment type="caution">
    <text evidence="5">The sequence shown here is derived from an EMBL/GenBank/DDBJ whole genome shotgun (WGS) entry which is preliminary data.</text>
</comment>
<feature type="compositionally biased region" description="Polar residues" evidence="3">
    <location>
        <begin position="1"/>
        <end position="16"/>
    </location>
</feature>
<protein>
    <submittedName>
        <fullName evidence="5">Class E sortase</fullName>
    </submittedName>
</protein>
<feature type="region of interest" description="Disordered" evidence="3">
    <location>
        <begin position="1"/>
        <end position="29"/>
    </location>
</feature>
<keyword evidence="4" id="KW-0812">Transmembrane</keyword>
<evidence type="ECO:0000256" key="2">
    <source>
        <dbReference type="PIRSR" id="PIRSR605754-1"/>
    </source>
</evidence>
<dbReference type="EMBL" id="RZUH01000004">
    <property type="protein sequence ID" value="KAA8828192.1"/>
    <property type="molecule type" value="Genomic_DNA"/>
</dbReference>
<evidence type="ECO:0000313" key="6">
    <source>
        <dbReference type="Proteomes" id="UP000410049"/>
    </source>
</evidence>
<evidence type="ECO:0000313" key="5">
    <source>
        <dbReference type="EMBL" id="KAA8828192.1"/>
    </source>
</evidence>
<keyword evidence="4" id="KW-1133">Transmembrane helix</keyword>
<name>A0A5M9ZMW5_9BIFI</name>
<dbReference type="RefSeq" id="WP_150379359.1">
    <property type="nucleotide sequence ID" value="NZ_RZUH01000004.1"/>
</dbReference>
<evidence type="ECO:0000256" key="4">
    <source>
        <dbReference type="SAM" id="Phobius"/>
    </source>
</evidence>
<reference evidence="5 6" key="1">
    <citation type="journal article" date="2019" name="Syst. Appl. Microbiol.">
        <title>Characterization of Bifidobacterium species in feaces of the Egyptian fruit bat: Description of B. vespertilionis sp. nov. and B. rousetti sp. nov.</title>
        <authorList>
            <person name="Modesto M."/>
            <person name="Satti M."/>
            <person name="Watanabe K."/>
            <person name="Puglisi E."/>
            <person name="Morelli L."/>
            <person name="Huang C.-H."/>
            <person name="Liou J.-S."/>
            <person name="Miyashita M."/>
            <person name="Tamura T."/>
            <person name="Saito S."/>
            <person name="Mori K."/>
            <person name="Huang L."/>
            <person name="Sciavilla P."/>
            <person name="Sandri C."/>
            <person name="Spiezio C."/>
            <person name="Vitali F."/>
            <person name="Cavalieri D."/>
            <person name="Perpetuini G."/>
            <person name="Tofalo R."/>
            <person name="Bonetti A."/>
            <person name="Arita M."/>
            <person name="Mattarelli P."/>
        </authorList>
    </citation>
    <scope>NUCLEOTIDE SEQUENCE [LARGE SCALE GENOMIC DNA]</scope>
    <source>
        <strain evidence="5 6">RST17</strain>
    </source>
</reference>
<feature type="transmembrane region" description="Helical" evidence="4">
    <location>
        <begin position="338"/>
        <end position="360"/>
    </location>
</feature>
<dbReference type="SUPFAM" id="SSF63817">
    <property type="entry name" value="Sortase"/>
    <property type="match status" value="1"/>
</dbReference>
<dbReference type="NCBIfam" id="TIGR01076">
    <property type="entry name" value="sortase_fam"/>
    <property type="match status" value="1"/>
</dbReference>
<keyword evidence="1" id="KW-0378">Hydrolase</keyword>